<sequence length="134" mass="14281">MRLTPLTLALSTLSTTSAFISGITLPATIAPNKPYTITFDAKVDPYSMWTDVAVTWGYNSPPGSTNTVPVKPVTTAPDGIQKFNKERKVDIVATVFTVGAITGNVGFTSFDVTVDVGDKVNNKLVSSTRFLPVP</sequence>
<feature type="chain" id="PRO_5004026650" evidence="1">
    <location>
        <begin position="19"/>
        <end position="134"/>
    </location>
</feature>
<dbReference type="OrthoDB" id="3913322at2759"/>
<dbReference type="HOGENOM" id="CLU_1740177_0_0_1"/>
<keyword evidence="1" id="KW-0732">Signal</keyword>
<gene>
    <name evidence="2" type="ORF">COCHEDRAFT_1221398</name>
</gene>
<dbReference type="AlphaFoldDB" id="M2UAP5"/>
<proteinExistence type="predicted"/>
<dbReference type="EMBL" id="KB445570">
    <property type="protein sequence ID" value="EMD95649.1"/>
    <property type="molecule type" value="Genomic_DNA"/>
</dbReference>
<reference evidence="2 3" key="1">
    <citation type="journal article" date="2012" name="PLoS Pathog.">
        <title>Diverse lifestyles and strategies of plant pathogenesis encoded in the genomes of eighteen Dothideomycetes fungi.</title>
        <authorList>
            <person name="Ohm R.A."/>
            <person name="Feau N."/>
            <person name="Henrissat B."/>
            <person name="Schoch C.L."/>
            <person name="Horwitz B.A."/>
            <person name="Barry K.W."/>
            <person name="Condon B.J."/>
            <person name="Copeland A.C."/>
            <person name="Dhillon B."/>
            <person name="Glaser F."/>
            <person name="Hesse C.N."/>
            <person name="Kosti I."/>
            <person name="LaButti K."/>
            <person name="Lindquist E.A."/>
            <person name="Lucas S."/>
            <person name="Salamov A.A."/>
            <person name="Bradshaw R.E."/>
            <person name="Ciuffetti L."/>
            <person name="Hamelin R.C."/>
            <person name="Kema G.H.J."/>
            <person name="Lawrence C."/>
            <person name="Scott J.A."/>
            <person name="Spatafora J.W."/>
            <person name="Turgeon B.G."/>
            <person name="de Wit P.J.G.M."/>
            <person name="Zhong S."/>
            <person name="Goodwin S.B."/>
            <person name="Grigoriev I.V."/>
        </authorList>
    </citation>
    <scope>NUCLEOTIDE SEQUENCE [LARGE SCALE GENOMIC DNA]</scope>
    <source>
        <strain evidence="3">C5 / ATCC 48332 / race O</strain>
    </source>
</reference>
<accession>M2UAP5</accession>
<dbReference type="Pfam" id="PF19271">
    <property type="entry name" value="Nis1"/>
    <property type="match status" value="1"/>
</dbReference>
<organism evidence="2 3">
    <name type="scientific">Cochliobolus heterostrophus (strain C5 / ATCC 48332 / race O)</name>
    <name type="common">Southern corn leaf blight fungus</name>
    <name type="synonym">Bipolaris maydis</name>
    <dbReference type="NCBI Taxonomy" id="701091"/>
    <lineage>
        <taxon>Eukaryota</taxon>
        <taxon>Fungi</taxon>
        <taxon>Dikarya</taxon>
        <taxon>Ascomycota</taxon>
        <taxon>Pezizomycotina</taxon>
        <taxon>Dothideomycetes</taxon>
        <taxon>Pleosporomycetidae</taxon>
        <taxon>Pleosporales</taxon>
        <taxon>Pleosporineae</taxon>
        <taxon>Pleosporaceae</taxon>
        <taxon>Bipolaris</taxon>
    </lineage>
</organism>
<feature type="signal peptide" evidence="1">
    <location>
        <begin position="1"/>
        <end position="18"/>
    </location>
</feature>
<evidence type="ECO:0000313" key="2">
    <source>
        <dbReference type="EMBL" id="EMD95649.1"/>
    </source>
</evidence>
<keyword evidence="3" id="KW-1185">Reference proteome</keyword>
<dbReference type="InterPro" id="IPR045469">
    <property type="entry name" value="Nis1"/>
</dbReference>
<evidence type="ECO:0000256" key="1">
    <source>
        <dbReference type="SAM" id="SignalP"/>
    </source>
</evidence>
<reference evidence="3" key="2">
    <citation type="journal article" date="2013" name="PLoS Genet.">
        <title>Comparative genome structure, secondary metabolite, and effector coding capacity across Cochliobolus pathogens.</title>
        <authorList>
            <person name="Condon B.J."/>
            <person name="Leng Y."/>
            <person name="Wu D."/>
            <person name="Bushley K.E."/>
            <person name="Ohm R.A."/>
            <person name="Otillar R."/>
            <person name="Martin J."/>
            <person name="Schackwitz W."/>
            <person name="Grimwood J."/>
            <person name="MohdZainudin N."/>
            <person name="Xue C."/>
            <person name="Wang R."/>
            <person name="Manning V.A."/>
            <person name="Dhillon B."/>
            <person name="Tu Z.J."/>
            <person name="Steffenson B.J."/>
            <person name="Salamov A."/>
            <person name="Sun H."/>
            <person name="Lowry S."/>
            <person name="LaButti K."/>
            <person name="Han J."/>
            <person name="Copeland A."/>
            <person name="Lindquist E."/>
            <person name="Barry K."/>
            <person name="Schmutz J."/>
            <person name="Baker S.E."/>
            <person name="Ciuffetti L.M."/>
            <person name="Grigoriev I.V."/>
            <person name="Zhong S."/>
            <person name="Turgeon B.G."/>
        </authorList>
    </citation>
    <scope>NUCLEOTIDE SEQUENCE [LARGE SCALE GENOMIC DNA]</scope>
    <source>
        <strain evidence="3">C5 / ATCC 48332 / race O</strain>
    </source>
</reference>
<protein>
    <submittedName>
        <fullName evidence="2">Uncharacterized protein</fullName>
    </submittedName>
</protein>
<dbReference type="Proteomes" id="UP000016936">
    <property type="component" value="Unassembled WGS sequence"/>
</dbReference>
<evidence type="ECO:0000313" key="3">
    <source>
        <dbReference type="Proteomes" id="UP000016936"/>
    </source>
</evidence>
<name>M2UAP5_COCH5</name>